<dbReference type="InterPro" id="IPR000719">
    <property type="entry name" value="Prot_kinase_dom"/>
</dbReference>
<sequence>MTCFPFSFGRKVPPVARHNPDIDEELSGIQNVRIFTYKELRVASDNFSQANKIGQGGFGFVYKGLLKDGNLAAIKVLSAESTQGVKEFMTEINVISEIEHENLVKLYGCCVEGNNRILVYNYLENNSLAQTLLGSGYLAPEYALRGHLTRKADIYSFGVLLVEIVSGRCHTNTRLPIGEQFVLETRRELVALVDASLDGHFDAEEACKFLKVGLLCTQDTSKLRPPMSSVVKMLTGEMDIDESKITKPGLISDFMDLKIRGDKKDGDIETKGSSSASDSQGNTMAFTAIPMALSIRPSVRVQPERRDWISYFDSLLARLALCSICSSDKRDSSDEEIADLEVIEVVADGGYGRVYRCLDPASSNVFAVKQIAIIGSFQGVPSSIIREVSLLKELHHENIVRLLKVYVKGERHVNLVFEHFQGDLHDYIRYKRYRNYAIIKSFMQQILAALEFCHSRKILHRDLKPGNVLVDEPNLQIKLADFGLAREFRDDISYTDQSIQLGTAWYRAPEMLFDNCQYSSPIDLWAAGCVFAEMLIGGPLFITNKNRDELEAIFRLLGTPTEDTWPGITQLMPSLHNKYPKYNPVGMDKLFPQLEESGQNLLARLLCLNPIERISASAALNHDYFKDVDLIWEGKPREQSSSCIPFR</sequence>
<dbReference type="GO" id="GO:0005524">
    <property type="term" value="F:ATP binding"/>
    <property type="evidence" value="ECO:0007669"/>
    <property type="project" value="UniProtKB-UniRule"/>
</dbReference>
<dbReference type="InterPro" id="IPR017441">
    <property type="entry name" value="Protein_kinase_ATP_BS"/>
</dbReference>
<dbReference type="PROSITE" id="PS00108">
    <property type="entry name" value="PROTEIN_KINASE_ST"/>
    <property type="match status" value="1"/>
</dbReference>
<dbReference type="Proteomes" id="UP000743370">
    <property type="component" value="Unassembled WGS sequence"/>
</dbReference>
<dbReference type="InterPro" id="IPR052059">
    <property type="entry name" value="CR_Ser/Thr_kinase"/>
</dbReference>
<dbReference type="Gene3D" id="1.10.510.10">
    <property type="entry name" value="Transferase(Phosphotransferase) domain 1"/>
    <property type="match status" value="2"/>
</dbReference>
<keyword evidence="2" id="KW-0808">Transferase</keyword>
<dbReference type="PROSITE" id="PS50011">
    <property type="entry name" value="PROTEIN_KINASE_DOM"/>
    <property type="match status" value="2"/>
</dbReference>
<dbReference type="FunFam" id="1.10.510.10:FF:000611">
    <property type="entry name" value="CMGC family protein kinase"/>
    <property type="match status" value="1"/>
</dbReference>
<evidence type="ECO:0000259" key="7">
    <source>
        <dbReference type="PROSITE" id="PS50011"/>
    </source>
</evidence>
<keyword evidence="3 6" id="KW-0547">Nucleotide-binding</keyword>
<evidence type="ECO:0000256" key="4">
    <source>
        <dbReference type="ARBA" id="ARBA00022777"/>
    </source>
</evidence>
<organism evidence="8 9">
    <name type="scientific">Phaseolus angularis</name>
    <name type="common">Azuki bean</name>
    <name type="synonym">Vigna angularis</name>
    <dbReference type="NCBI Taxonomy" id="3914"/>
    <lineage>
        <taxon>Eukaryota</taxon>
        <taxon>Viridiplantae</taxon>
        <taxon>Streptophyta</taxon>
        <taxon>Embryophyta</taxon>
        <taxon>Tracheophyta</taxon>
        <taxon>Spermatophyta</taxon>
        <taxon>Magnoliopsida</taxon>
        <taxon>eudicotyledons</taxon>
        <taxon>Gunneridae</taxon>
        <taxon>Pentapetalae</taxon>
        <taxon>rosids</taxon>
        <taxon>fabids</taxon>
        <taxon>Fabales</taxon>
        <taxon>Fabaceae</taxon>
        <taxon>Papilionoideae</taxon>
        <taxon>50 kb inversion clade</taxon>
        <taxon>NPAAA clade</taxon>
        <taxon>indigoferoid/millettioid clade</taxon>
        <taxon>Phaseoleae</taxon>
        <taxon>Vigna</taxon>
    </lineage>
</organism>
<feature type="binding site" evidence="6">
    <location>
        <position position="75"/>
    </location>
    <ligand>
        <name>ATP</name>
        <dbReference type="ChEBI" id="CHEBI:30616"/>
    </ligand>
</feature>
<evidence type="ECO:0000256" key="6">
    <source>
        <dbReference type="PROSITE-ProRule" id="PRU10141"/>
    </source>
</evidence>
<dbReference type="EMBL" id="JABFOF010000005">
    <property type="protein sequence ID" value="KAG2396645.1"/>
    <property type="molecule type" value="Genomic_DNA"/>
</dbReference>
<dbReference type="InterPro" id="IPR001245">
    <property type="entry name" value="Ser-Thr/Tyr_kinase_cat_dom"/>
</dbReference>
<evidence type="ECO:0000256" key="3">
    <source>
        <dbReference type="ARBA" id="ARBA00022741"/>
    </source>
</evidence>
<dbReference type="FunFam" id="3.30.200.20:FF:000225">
    <property type="entry name" value="cold-responsive protein kinase 1"/>
    <property type="match status" value="1"/>
</dbReference>
<dbReference type="Pfam" id="PF00069">
    <property type="entry name" value="Pkinase"/>
    <property type="match status" value="1"/>
</dbReference>
<evidence type="ECO:0000313" key="8">
    <source>
        <dbReference type="EMBL" id="KAG2396645.1"/>
    </source>
</evidence>
<evidence type="ECO:0000256" key="1">
    <source>
        <dbReference type="ARBA" id="ARBA00022527"/>
    </source>
</evidence>
<keyword evidence="4" id="KW-0418">Kinase</keyword>
<dbReference type="InterPro" id="IPR008271">
    <property type="entry name" value="Ser/Thr_kinase_AS"/>
</dbReference>
<evidence type="ECO:0000256" key="5">
    <source>
        <dbReference type="ARBA" id="ARBA00022840"/>
    </source>
</evidence>
<dbReference type="SUPFAM" id="SSF56112">
    <property type="entry name" value="Protein kinase-like (PK-like)"/>
    <property type="match status" value="2"/>
</dbReference>
<accession>A0A8T0KEV0</accession>
<dbReference type="Pfam" id="PF07714">
    <property type="entry name" value="PK_Tyr_Ser-Thr"/>
    <property type="match status" value="1"/>
</dbReference>
<dbReference type="Gene3D" id="3.30.200.20">
    <property type="entry name" value="Phosphorylase Kinase, domain 1"/>
    <property type="match status" value="2"/>
</dbReference>
<proteinExistence type="predicted"/>
<keyword evidence="5 6" id="KW-0067">ATP-binding</keyword>
<dbReference type="InterPro" id="IPR011009">
    <property type="entry name" value="Kinase-like_dom_sf"/>
</dbReference>
<dbReference type="PANTHER" id="PTHR47973">
    <property type="entry name" value="CYSTEINE-RICH RECEPTOR-LIKE PROTEIN KINASE 3"/>
    <property type="match status" value="1"/>
</dbReference>
<dbReference type="PROSITE" id="PS00107">
    <property type="entry name" value="PROTEIN_KINASE_ATP"/>
    <property type="match status" value="1"/>
</dbReference>
<feature type="domain" description="Protein kinase" evidence="7">
    <location>
        <begin position="340"/>
        <end position="625"/>
    </location>
</feature>
<comment type="caution">
    <text evidence="8">The sequence shown here is derived from an EMBL/GenBank/DDBJ whole genome shotgun (WGS) entry which is preliminary data.</text>
</comment>
<dbReference type="GO" id="GO:0004674">
    <property type="term" value="F:protein serine/threonine kinase activity"/>
    <property type="evidence" value="ECO:0007669"/>
    <property type="project" value="UniProtKB-KW"/>
</dbReference>
<evidence type="ECO:0000313" key="9">
    <source>
        <dbReference type="Proteomes" id="UP000743370"/>
    </source>
</evidence>
<protein>
    <submittedName>
        <fullName evidence="8">Cold-responsive protein</fullName>
    </submittedName>
</protein>
<keyword evidence="1" id="KW-0723">Serine/threonine-protein kinase</keyword>
<reference evidence="8 9" key="1">
    <citation type="submission" date="2020-05" db="EMBL/GenBank/DDBJ databases">
        <title>Vigna angularis (adzuki bean) Var. LongXiaoDou No. 4 denovo assembly.</title>
        <authorList>
            <person name="Xiang H."/>
        </authorList>
    </citation>
    <scope>NUCLEOTIDE SEQUENCE [LARGE SCALE GENOMIC DNA]</scope>
    <source>
        <tissue evidence="8">Leaf</tissue>
    </source>
</reference>
<gene>
    <name evidence="8" type="ORF">HKW66_Vig0229200</name>
</gene>
<dbReference type="AlphaFoldDB" id="A0A8T0KEV0"/>
<name>A0A8T0KEV0_PHAAN</name>
<dbReference type="SMART" id="SM00220">
    <property type="entry name" value="S_TKc"/>
    <property type="match status" value="1"/>
</dbReference>
<evidence type="ECO:0000256" key="2">
    <source>
        <dbReference type="ARBA" id="ARBA00022679"/>
    </source>
</evidence>
<feature type="domain" description="Protein kinase" evidence="7">
    <location>
        <begin position="47"/>
        <end position="343"/>
    </location>
</feature>